<dbReference type="PANTHER" id="PTHR46539:SF1">
    <property type="entry name" value="E3 UBIQUITIN-PROTEIN LIGASE ATL42"/>
    <property type="match status" value="1"/>
</dbReference>
<evidence type="ECO:0000313" key="12">
    <source>
        <dbReference type="Proteomes" id="UP000019116"/>
    </source>
</evidence>
<dbReference type="InterPro" id="IPR013083">
    <property type="entry name" value="Znf_RING/FYVE/PHD"/>
</dbReference>
<keyword evidence="4 8" id="KW-0863">Zinc-finger</keyword>
<dbReference type="Pfam" id="PF13639">
    <property type="entry name" value="zf-RING_2"/>
    <property type="match status" value="1"/>
</dbReference>
<dbReference type="PROSITE" id="PS50089">
    <property type="entry name" value="ZF_RING_2"/>
    <property type="match status" value="1"/>
</dbReference>
<dbReference type="AlphaFoldDB" id="A0A3B6MX17"/>
<evidence type="ECO:0000256" key="8">
    <source>
        <dbReference type="PROSITE-ProRule" id="PRU00175"/>
    </source>
</evidence>
<dbReference type="GO" id="GO:0016020">
    <property type="term" value="C:membrane"/>
    <property type="evidence" value="ECO:0007669"/>
    <property type="project" value="UniProtKB-SubCell"/>
</dbReference>
<keyword evidence="12" id="KW-1185">Reference proteome</keyword>
<dbReference type="Gramene" id="TraesCS5D02G382200.1">
    <property type="protein sequence ID" value="TraesCS5D02G382200.1.cds1"/>
    <property type="gene ID" value="TraesCS5D02G382200"/>
</dbReference>
<keyword evidence="5" id="KW-0862">Zinc</keyword>
<accession>A0A3B6MX17</accession>
<keyword evidence="2 9" id="KW-0812">Transmembrane</keyword>
<dbReference type="EnsemblPlants" id="TraesCS5D02G382200.1">
    <property type="protein sequence ID" value="TraesCS5D02G382200.1.cds1"/>
    <property type="gene ID" value="TraesCS5D02G382200"/>
</dbReference>
<dbReference type="SMART" id="SM00184">
    <property type="entry name" value="RING"/>
    <property type="match status" value="1"/>
</dbReference>
<evidence type="ECO:0000256" key="9">
    <source>
        <dbReference type="SAM" id="Phobius"/>
    </source>
</evidence>
<evidence type="ECO:0000313" key="11">
    <source>
        <dbReference type="EnsemblPlants" id="TraesCS5D02G382200.1.cds1"/>
    </source>
</evidence>
<reference evidence="11" key="1">
    <citation type="submission" date="2018-08" db="EMBL/GenBank/DDBJ databases">
        <authorList>
            <person name="Rossello M."/>
        </authorList>
    </citation>
    <scope>NUCLEOTIDE SEQUENCE [LARGE SCALE GENOMIC DNA]</scope>
    <source>
        <strain evidence="11">cv. Chinese Spring</strain>
    </source>
</reference>
<evidence type="ECO:0000256" key="3">
    <source>
        <dbReference type="ARBA" id="ARBA00022723"/>
    </source>
</evidence>
<feature type="transmembrane region" description="Helical" evidence="9">
    <location>
        <begin position="82"/>
        <end position="103"/>
    </location>
</feature>
<keyword evidence="3" id="KW-0479">Metal-binding</keyword>
<name>A0A3B6MX17_WHEAT</name>
<dbReference type="Gramene" id="TraesROB_scaffold_057720_01G000300.1">
    <property type="protein sequence ID" value="TraesROB_scaffold_057720_01G000300.1"/>
    <property type="gene ID" value="TraesROB_scaffold_057720_01G000300"/>
</dbReference>
<dbReference type="SMR" id="A0A3B6MX17"/>
<dbReference type="Gramene" id="TraesRN5D0100900900.1">
    <property type="protein sequence ID" value="TraesRN5D0100900900.1"/>
    <property type="gene ID" value="TraesRN5D0100900900"/>
</dbReference>
<evidence type="ECO:0000256" key="7">
    <source>
        <dbReference type="ARBA" id="ARBA00023136"/>
    </source>
</evidence>
<dbReference type="Gramene" id="TraesWEE_scaffold_050468_01G000300.1">
    <property type="protein sequence ID" value="TraesWEE_scaffold_050468_01G000300.1"/>
    <property type="gene ID" value="TraesWEE_scaffold_050468_01G000300"/>
</dbReference>
<evidence type="ECO:0000256" key="6">
    <source>
        <dbReference type="ARBA" id="ARBA00022989"/>
    </source>
</evidence>
<comment type="subcellular location">
    <subcellularLocation>
        <location evidence="1">Membrane</location>
    </subcellularLocation>
</comment>
<sequence length="213" mass="22886">MASRARGEGRHGKEGHRDEMARSLIWLAETRKIRTTKRGQPKEQGKTGRGHTLRIQGWCRALPFVRSIRPGRKEGMSPAMALDLEVAAVLAVAVLIVALALAASGACRDDAGAAAAAEDVERALGDATLVAYAQVGEAARARQRCCAFCQSEYAKAPEEVVRVVPACGHFFHAACDADRWIRARRTCPLCRGALWPSAPRLPGRAAVVVVVVP</sequence>
<evidence type="ECO:0000256" key="1">
    <source>
        <dbReference type="ARBA" id="ARBA00004370"/>
    </source>
</evidence>
<dbReference type="InterPro" id="IPR001841">
    <property type="entry name" value="Znf_RING"/>
</dbReference>
<proteinExistence type="predicted"/>
<protein>
    <recommendedName>
        <fullName evidence="10">RING-type domain-containing protein</fullName>
    </recommendedName>
</protein>
<dbReference type="GO" id="GO:0008270">
    <property type="term" value="F:zinc ion binding"/>
    <property type="evidence" value="ECO:0007669"/>
    <property type="project" value="UniProtKB-KW"/>
</dbReference>
<evidence type="ECO:0000256" key="4">
    <source>
        <dbReference type="ARBA" id="ARBA00022771"/>
    </source>
</evidence>
<evidence type="ECO:0000259" key="10">
    <source>
        <dbReference type="PROSITE" id="PS50089"/>
    </source>
</evidence>
<feature type="domain" description="RING-type" evidence="10">
    <location>
        <begin position="146"/>
        <end position="191"/>
    </location>
</feature>
<keyword evidence="6 9" id="KW-1133">Transmembrane helix</keyword>
<dbReference type="Proteomes" id="UP000019116">
    <property type="component" value="Chromosome 5D"/>
</dbReference>
<organism evidence="11">
    <name type="scientific">Triticum aestivum</name>
    <name type="common">Wheat</name>
    <dbReference type="NCBI Taxonomy" id="4565"/>
    <lineage>
        <taxon>Eukaryota</taxon>
        <taxon>Viridiplantae</taxon>
        <taxon>Streptophyta</taxon>
        <taxon>Embryophyta</taxon>
        <taxon>Tracheophyta</taxon>
        <taxon>Spermatophyta</taxon>
        <taxon>Magnoliopsida</taxon>
        <taxon>Liliopsida</taxon>
        <taxon>Poales</taxon>
        <taxon>Poaceae</taxon>
        <taxon>BOP clade</taxon>
        <taxon>Pooideae</taxon>
        <taxon>Triticodae</taxon>
        <taxon>Triticeae</taxon>
        <taxon>Triticinae</taxon>
        <taxon>Triticum</taxon>
    </lineage>
</organism>
<dbReference type="Gramene" id="TraesCS5D03G0857100.1">
    <property type="protein sequence ID" value="TraesCS5D03G0857100.1.CDS1"/>
    <property type="gene ID" value="TraesCS5D03G0857100"/>
</dbReference>
<dbReference type="Gramene" id="TraesCLE_scaffold_068717_01G000300.1">
    <property type="protein sequence ID" value="TraesCLE_scaffold_068717_01G000300.1"/>
    <property type="gene ID" value="TraesCLE_scaffold_068717_01G000300"/>
</dbReference>
<evidence type="ECO:0000256" key="2">
    <source>
        <dbReference type="ARBA" id="ARBA00022692"/>
    </source>
</evidence>
<evidence type="ECO:0000256" key="5">
    <source>
        <dbReference type="ARBA" id="ARBA00022833"/>
    </source>
</evidence>
<dbReference type="PANTHER" id="PTHR46539">
    <property type="entry name" value="E3 UBIQUITIN-PROTEIN LIGASE ATL42"/>
    <property type="match status" value="1"/>
</dbReference>
<dbReference type="OrthoDB" id="693973at2759"/>
<reference evidence="11" key="2">
    <citation type="submission" date="2018-10" db="UniProtKB">
        <authorList>
            <consortium name="EnsemblPlants"/>
        </authorList>
    </citation>
    <scope>IDENTIFICATION</scope>
</reference>
<dbReference type="SUPFAM" id="SSF57850">
    <property type="entry name" value="RING/U-box"/>
    <property type="match status" value="1"/>
</dbReference>
<dbReference type="Gramene" id="TraesCAD_scaffold_063311_01G000200.1">
    <property type="protein sequence ID" value="TraesCAD_scaffold_063311_01G000200.1"/>
    <property type="gene ID" value="TraesCAD_scaffold_063311_01G000200"/>
</dbReference>
<dbReference type="STRING" id="4565.A0A3B6MX17"/>
<dbReference type="Gene3D" id="3.30.40.10">
    <property type="entry name" value="Zinc/RING finger domain, C3HC4 (zinc finger)"/>
    <property type="match status" value="1"/>
</dbReference>
<keyword evidence="7 9" id="KW-0472">Membrane</keyword>
<dbReference type="OMA" id="CQSEYAK"/>